<dbReference type="Proteomes" id="UP001162972">
    <property type="component" value="Chromosome 17"/>
</dbReference>
<name>A0AAD6P9S4_9ROSI</name>
<gene>
    <name evidence="1" type="ORF">OIU84_028675</name>
</gene>
<reference evidence="1 2" key="1">
    <citation type="journal article" date="2023" name="Int. J. Mol. Sci.">
        <title>De Novo Assembly and Annotation of 11 Diverse Shrub Willow (Salix) Genomes Reveals Novel Gene Organization in Sex-Linked Regions.</title>
        <authorList>
            <person name="Hyden B."/>
            <person name="Feng K."/>
            <person name="Yates T.B."/>
            <person name="Jawdy S."/>
            <person name="Cereghino C."/>
            <person name="Smart L.B."/>
            <person name="Muchero W."/>
        </authorList>
    </citation>
    <scope>NUCLEOTIDE SEQUENCE [LARGE SCALE GENOMIC DNA]</scope>
    <source>
        <tissue evidence="1">Shoot tip</tissue>
    </source>
</reference>
<sequence>MFFISCHGSNTPAGTSLIDGTGTGTGRSFI</sequence>
<evidence type="ECO:0000313" key="2">
    <source>
        <dbReference type="Proteomes" id="UP001162972"/>
    </source>
</evidence>
<organism evidence="1 2">
    <name type="scientific">Salix udensis</name>
    <dbReference type="NCBI Taxonomy" id="889485"/>
    <lineage>
        <taxon>Eukaryota</taxon>
        <taxon>Viridiplantae</taxon>
        <taxon>Streptophyta</taxon>
        <taxon>Embryophyta</taxon>
        <taxon>Tracheophyta</taxon>
        <taxon>Spermatophyta</taxon>
        <taxon>Magnoliopsida</taxon>
        <taxon>eudicotyledons</taxon>
        <taxon>Gunneridae</taxon>
        <taxon>Pentapetalae</taxon>
        <taxon>rosids</taxon>
        <taxon>fabids</taxon>
        <taxon>Malpighiales</taxon>
        <taxon>Salicaceae</taxon>
        <taxon>Saliceae</taxon>
        <taxon>Salix</taxon>
    </lineage>
</organism>
<dbReference type="AlphaFoldDB" id="A0AAD6P9S4"/>
<protein>
    <submittedName>
        <fullName evidence="1">Uncharacterized protein</fullName>
    </submittedName>
</protein>
<evidence type="ECO:0000313" key="1">
    <source>
        <dbReference type="EMBL" id="KAJ6421345.1"/>
    </source>
</evidence>
<comment type="caution">
    <text evidence="1">The sequence shown here is derived from an EMBL/GenBank/DDBJ whole genome shotgun (WGS) entry which is preliminary data.</text>
</comment>
<accession>A0AAD6P9S4</accession>
<dbReference type="EMBL" id="JAPFFJ010000008">
    <property type="protein sequence ID" value="KAJ6421345.1"/>
    <property type="molecule type" value="Genomic_DNA"/>
</dbReference>
<proteinExistence type="predicted"/>
<keyword evidence="2" id="KW-1185">Reference proteome</keyword>